<evidence type="ECO:0000313" key="2">
    <source>
        <dbReference type="Proteomes" id="UP001177212"/>
    </source>
</evidence>
<comment type="caution">
    <text evidence="1">The sequence shown here is derived from an EMBL/GenBank/DDBJ whole genome shotgun (WGS) entry which is preliminary data.</text>
</comment>
<organism evidence="1 2">
    <name type="scientific">Pseudoalteromonas marina</name>
    <dbReference type="NCBI Taxonomy" id="267375"/>
    <lineage>
        <taxon>Bacteria</taxon>
        <taxon>Pseudomonadati</taxon>
        <taxon>Pseudomonadota</taxon>
        <taxon>Gammaproteobacteria</taxon>
        <taxon>Alteromonadales</taxon>
        <taxon>Pseudoalteromonadaceae</taxon>
        <taxon>Pseudoalteromonas</taxon>
    </lineage>
</organism>
<dbReference type="EMBL" id="JAUYVT010000014">
    <property type="protein sequence ID" value="MDP2565748.1"/>
    <property type="molecule type" value="Genomic_DNA"/>
</dbReference>
<dbReference type="Proteomes" id="UP001177212">
    <property type="component" value="Unassembled WGS sequence"/>
</dbReference>
<reference evidence="1" key="1">
    <citation type="submission" date="2023-07" db="EMBL/GenBank/DDBJ databases">
        <title>Genome content predicts the carbon catabolic preferences of heterotrophic bacteria.</title>
        <authorList>
            <person name="Gralka M."/>
        </authorList>
    </citation>
    <scope>NUCLEOTIDE SEQUENCE</scope>
    <source>
        <strain evidence="1">4G09</strain>
    </source>
</reference>
<accession>A0ABT9FG37</accession>
<gene>
    <name evidence="1" type="ORF">Q8W34_13970</name>
</gene>
<name>A0ABT9FG37_9GAMM</name>
<evidence type="ECO:0000313" key="1">
    <source>
        <dbReference type="EMBL" id="MDP2565748.1"/>
    </source>
</evidence>
<sequence length="376" mass="42599">MDLIYKHLSEHYNSEGATNTCANEISPTCNICFRKINETCETNFYFKRVDSYGSKIEVCAPCNLLFVGNKELLGHRMRGKKVIGVEKGKLTQCEKIASAEKVTLKEKENEISKISEVLKYEKYQLSLDAQPIFISHNKCLYVKREYFEKALKLIENETPSQVLKWLKLNNATVTATQFKKIIKENAFSALTLNKGKENPNILGMNKGLGLVATENSIELYAPKKHYQKFCAVEKNCFKLNPFNGSRMIVDIIERFGPTRPILVINSIGVVKENLIKNTKVSEAEDKLHVCSDSGQETVCLKYYEAIVDNLKHLKKSESTETINLLKAYFYGGLSPTDISSKFSEHKTISNIMKATPLDPHEALYTLQIASDKLRSL</sequence>
<keyword evidence="2" id="KW-1185">Reference proteome</keyword>
<protein>
    <submittedName>
        <fullName evidence="1">Uncharacterized protein</fullName>
    </submittedName>
</protein>
<proteinExistence type="predicted"/>